<sequence>MDDAPHPRIVFEGLPDDLYAELSRYAGTAGRLEDLPALHESDWDLLVTFDASPRHPYRMHVLSFGGTTFRSIWKTGPGQFPENYSAASFPARQVVVAPGAPTEWKSLIARSVVETASPPPRPAFVYDHKRPRTQLATIGEERATFAFLTTDSASQGGALTLGLPASTTDHAAWLVAFLKKLNDVDPVRFPGAPDWQTSPTWGTPQVRAAAADLERIESERVAALAAFAQQEAQAKLDLEDAARAAADGPQRILTYDGSELVDSVADVLPDLGFEVQDMDAHHDAVTGAKLEDLRATDPDTPGWTALIEVKGYLNGAKVNDVVKITGRPSVAFAAETHRAPETVWHVVNAWRQTDPATREVAIANVNDLQPLTAASGALIDTRDLFTGWRDVQEGRTTQQEARASLRAARTRWQPSTSASASGPAAEPA</sequence>
<dbReference type="OrthoDB" id="4577775at2"/>
<name>A0A5P9QEF1_9MICO</name>
<protein>
    <submittedName>
        <fullName evidence="2">Uncharacterized protein</fullName>
    </submittedName>
</protein>
<gene>
    <name evidence="2" type="ORF">KDY119_03389</name>
</gene>
<dbReference type="RefSeq" id="WP_036947624.1">
    <property type="nucleotide sequence ID" value="NZ_BAABIH010000010.1"/>
</dbReference>
<evidence type="ECO:0000256" key="1">
    <source>
        <dbReference type="SAM" id="MobiDB-lite"/>
    </source>
</evidence>
<feature type="region of interest" description="Disordered" evidence="1">
    <location>
        <begin position="394"/>
        <end position="428"/>
    </location>
</feature>
<evidence type="ECO:0000313" key="2">
    <source>
        <dbReference type="EMBL" id="QFU99853.1"/>
    </source>
</evidence>
<keyword evidence="3" id="KW-1185">Reference proteome</keyword>
<dbReference type="Proteomes" id="UP000326702">
    <property type="component" value="Chromosome"/>
</dbReference>
<dbReference type="EMBL" id="CP045529">
    <property type="protein sequence ID" value="QFU99853.1"/>
    <property type="molecule type" value="Genomic_DNA"/>
</dbReference>
<reference evidence="2 3" key="1">
    <citation type="submission" date="2019-10" db="EMBL/GenBank/DDBJ databases">
        <title>Genome sequence of Luteimicrobium xylanilyticum HY-24.</title>
        <authorList>
            <person name="Kim D.Y."/>
            <person name="Park H.-Y."/>
        </authorList>
    </citation>
    <scope>NUCLEOTIDE SEQUENCE [LARGE SCALE GENOMIC DNA]</scope>
    <source>
        <strain evidence="2 3">HY-24</strain>
    </source>
</reference>
<evidence type="ECO:0000313" key="3">
    <source>
        <dbReference type="Proteomes" id="UP000326702"/>
    </source>
</evidence>
<dbReference type="AlphaFoldDB" id="A0A5P9QEF1"/>
<dbReference type="KEGG" id="lxl:KDY119_03389"/>
<organism evidence="2 3">
    <name type="scientific">Luteimicrobium xylanilyticum</name>
    <dbReference type="NCBI Taxonomy" id="1133546"/>
    <lineage>
        <taxon>Bacteria</taxon>
        <taxon>Bacillati</taxon>
        <taxon>Actinomycetota</taxon>
        <taxon>Actinomycetes</taxon>
        <taxon>Micrococcales</taxon>
        <taxon>Luteimicrobium</taxon>
    </lineage>
</organism>
<accession>A0A5P9QEF1</accession>
<feature type="compositionally biased region" description="Low complexity" evidence="1">
    <location>
        <begin position="414"/>
        <end position="428"/>
    </location>
</feature>
<proteinExistence type="predicted"/>